<dbReference type="InterPro" id="IPR001374">
    <property type="entry name" value="R3H_dom"/>
</dbReference>
<dbReference type="Proteomes" id="UP000199400">
    <property type="component" value="Unassembled WGS sequence"/>
</dbReference>
<proteinExistence type="predicted"/>
<dbReference type="InterPro" id="IPR036867">
    <property type="entry name" value="R3H_dom_sf"/>
</dbReference>
<keyword evidence="3" id="KW-1185">Reference proteome</keyword>
<dbReference type="Gene3D" id="3.30.1370.50">
    <property type="entry name" value="R3H-like domain"/>
    <property type="match status" value="1"/>
</dbReference>
<reference evidence="3" key="1">
    <citation type="submission" date="2016-10" db="EMBL/GenBank/DDBJ databases">
        <authorList>
            <person name="Varghese N."/>
            <person name="Submissions S."/>
        </authorList>
    </citation>
    <scope>NUCLEOTIDE SEQUENCE [LARGE SCALE GENOMIC DNA]</scope>
    <source>
        <strain evidence="3">ATCC 25963</strain>
    </source>
</reference>
<dbReference type="InterPro" id="IPR039247">
    <property type="entry name" value="KhpB"/>
</dbReference>
<dbReference type="PANTHER" id="PTHR35800">
    <property type="entry name" value="PROTEIN JAG"/>
    <property type="match status" value="1"/>
</dbReference>
<dbReference type="CDD" id="cd02414">
    <property type="entry name" value="KH-II_Jag"/>
    <property type="match status" value="1"/>
</dbReference>
<organism evidence="2 3">
    <name type="scientific">Nannocystis exedens</name>
    <dbReference type="NCBI Taxonomy" id="54"/>
    <lineage>
        <taxon>Bacteria</taxon>
        <taxon>Pseudomonadati</taxon>
        <taxon>Myxococcota</taxon>
        <taxon>Polyangia</taxon>
        <taxon>Nannocystales</taxon>
        <taxon>Nannocystaceae</taxon>
        <taxon>Nannocystis</taxon>
    </lineage>
</organism>
<dbReference type="Gene3D" id="3.30.300.20">
    <property type="match status" value="1"/>
</dbReference>
<dbReference type="Pfam" id="PF13083">
    <property type="entry name" value="KH_KhpA-B"/>
    <property type="match status" value="1"/>
</dbReference>
<dbReference type="EMBL" id="FOMX01000007">
    <property type="protein sequence ID" value="SFD99251.1"/>
    <property type="molecule type" value="Genomic_DNA"/>
</dbReference>
<gene>
    <name evidence="2" type="ORF">SAMN02745121_02567</name>
</gene>
<dbReference type="InterPro" id="IPR038008">
    <property type="entry name" value="Jag_KH"/>
</dbReference>
<dbReference type="GO" id="GO:0003723">
    <property type="term" value="F:RNA binding"/>
    <property type="evidence" value="ECO:0007669"/>
    <property type="project" value="InterPro"/>
</dbReference>
<evidence type="ECO:0000313" key="3">
    <source>
        <dbReference type="Proteomes" id="UP000199400"/>
    </source>
</evidence>
<dbReference type="OrthoDB" id="9794483at2"/>
<evidence type="ECO:0000259" key="1">
    <source>
        <dbReference type="PROSITE" id="PS51061"/>
    </source>
</evidence>
<dbReference type="RefSeq" id="WP_096329047.1">
    <property type="nucleotide sequence ID" value="NZ_FOMX01000007.1"/>
</dbReference>
<dbReference type="AlphaFoldDB" id="A0A1I1WW59"/>
<name>A0A1I1WW59_9BACT</name>
<dbReference type="InterPro" id="IPR015946">
    <property type="entry name" value="KH_dom-like_a/b"/>
</dbReference>
<dbReference type="STRING" id="54.SAMN02745121_02567"/>
<accession>A0A1I1WW59</accession>
<dbReference type="SUPFAM" id="SSF82708">
    <property type="entry name" value="R3H domain"/>
    <property type="match status" value="1"/>
</dbReference>
<evidence type="ECO:0000313" key="2">
    <source>
        <dbReference type="EMBL" id="SFD99251.1"/>
    </source>
</evidence>
<sequence>MPEANVNDAQLSADERYAKAVPVVRSFLESVLGLLGVEVEVDIDVEEDGLHCDLNTSEEDGGLLIGRHGATLDALQYLTLRVLQAEGFERMRITLDVGGYRMRREKSLRELAQGIGQKVLSTGKPYHFDPMSAMERRVVHLALVDVNGLRTESEGEGRFRHVVVFPARDGDPPRRGGNGFDDARA</sequence>
<dbReference type="PROSITE" id="PS51061">
    <property type="entry name" value="R3H"/>
    <property type="match status" value="1"/>
</dbReference>
<dbReference type="CDD" id="cd02644">
    <property type="entry name" value="R3H_jag"/>
    <property type="match status" value="1"/>
</dbReference>
<dbReference type="SMART" id="SM00393">
    <property type="entry name" value="R3H"/>
    <property type="match status" value="1"/>
</dbReference>
<feature type="domain" description="R3H" evidence="1">
    <location>
        <begin position="102"/>
        <end position="168"/>
    </location>
</feature>
<dbReference type="Pfam" id="PF01424">
    <property type="entry name" value="R3H"/>
    <property type="match status" value="1"/>
</dbReference>
<protein>
    <submittedName>
        <fullName evidence="2">SpoIIIJ-associated protein</fullName>
    </submittedName>
</protein>
<dbReference type="InterPro" id="IPR034079">
    <property type="entry name" value="R3H_KhpB"/>
</dbReference>
<dbReference type="PANTHER" id="PTHR35800:SF1">
    <property type="entry name" value="RNA-BINDING PROTEIN KHPB"/>
    <property type="match status" value="1"/>
</dbReference>